<keyword evidence="1" id="KW-0732">Signal</keyword>
<protein>
    <submittedName>
        <fullName evidence="2">DUF2950 domain-containing protein</fullName>
    </submittedName>
</protein>
<keyword evidence="3" id="KW-1185">Reference proteome</keyword>
<dbReference type="InterPro" id="IPR021556">
    <property type="entry name" value="DUF2950"/>
</dbReference>
<organism evidence="2 3">
    <name type="scientific">Roseococcus pinisoli</name>
    <dbReference type="NCBI Taxonomy" id="2835040"/>
    <lineage>
        <taxon>Bacteria</taxon>
        <taxon>Pseudomonadati</taxon>
        <taxon>Pseudomonadota</taxon>
        <taxon>Alphaproteobacteria</taxon>
        <taxon>Acetobacterales</taxon>
        <taxon>Roseomonadaceae</taxon>
        <taxon>Roseococcus</taxon>
    </lineage>
</organism>
<gene>
    <name evidence="2" type="ORF">KHU32_14830</name>
</gene>
<accession>A0ABS5QI55</accession>
<feature type="chain" id="PRO_5046622051" evidence="1">
    <location>
        <begin position="22"/>
        <end position="318"/>
    </location>
</feature>
<dbReference type="EMBL" id="JAHCDA010000003">
    <property type="protein sequence ID" value="MBS7812223.1"/>
    <property type="molecule type" value="Genomic_DNA"/>
</dbReference>
<evidence type="ECO:0000256" key="1">
    <source>
        <dbReference type="SAM" id="SignalP"/>
    </source>
</evidence>
<name>A0ABS5QI55_9PROT</name>
<dbReference type="Proteomes" id="UP000766336">
    <property type="component" value="Unassembled WGS sequence"/>
</dbReference>
<proteinExistence type="predicted"/>
<sequence>MLRTTILGGLAALLLHVDAFAQAPAPVPERPEASRPVPPQSFPTPEQGFTALVAALRARNTAGTIRVLGSVGAGFIRSGDSVADRNARTRFLSAYDMKNEILHPGPGRAVLQVGEDGWTLPIPMLQTGSGWRFDAAAGGQEIADRRIGRNELDVIETLRAIADAQAEYARTAGRQGALQAYARRFFSSPARQDGLYWPTREGEAPSPLGPFVAAASAEGYSRRNGEPPQPYHGYLFRMLESQGPHAVGGTADFVVTGRMIGGFGVIAVPARYGVSGIKTFMISHDGVVYEKDLGPDTAREARMIRTFDPGPGWTRTEE</sequence>
<dbReference type="Pfam" id="PF11453">
    <property type="entry name" value="DUF2950"/>
    <property type="match status" value="1"/>
</dbReference>
<comment type="caution">
    <text evidence="2">The sequence shown here is derived from an EMBL/GenBank/DDBJ whole genome shotgun (WGS) entry which is preliminary data.</text>
</comment>
<dbReference type="RefSeq" id="WP_213670935.1">
    <property type="nucleotide sequence ID" value="NZ_JAHCDA010000003.1"/>
</dbReference>
<feature type="signal peptide" evidence="1">
    <location>
        <begin position="1"/>
        <end position="21"/>
    </location>
</feature>
<reference evidence="2 3" key="1">
    <citation type="submission" date="2021-05" db="EMBL/GenBank/DDBJ databases">
        <title>Roseococcus sp. XZZS9, whole genome shotgun sequencing project.</title>
        <authorList>
            <person name="Zhao G."/>
            <person name="Shen L."/>
        </authorList>
    </citation>
    <scope>NUCLEOTIDE SEQUENCE [LARGE SCALE GENOMIC DNA]</scope>
    <source>
        <strain evidence="2 3">XZZS9</strain>
    </source>
</reference>
<evidence type="ECO:0000313" key="3">
    <source>
        <dbReference type="Proteomes" id="UP000766336"/>
    </source>
</evidence>
<evidence type="ECO:0000313" key="2">
    <source>
        <dbReference type="EMBL" id="MBS7812223.1"/>
    </source>
</evidence>